<evidence type="ECO:0000256" key="2">
    <source>
        <dbReference type="ARBA" id="ARBA00023015"/>
    </source>
</evidence>
<dbReference type="InterPro" id="IPR015300">
    <property type="entry name" value="DNA-bd_pseudobarrel_sf"/>
</dbReference>
<dbReference type="KEGG" id="dzi:111298403"/>
<dbReference type="GeneID" id="111298403"/>
<dbReference type="OrthoDB" id="810421at2759"/>
<name>A0A6P5Z8P2_DURZI</name>
<keyword evidence="3" id="KW-0238">DNA-binding</keyword>
<evidence type="ECO:0000256" key="3">
    <source>
        <dbReference type="ARBA" id="ARBA00023125"/>
    </source>
</evidence>
<evidence type="ECO:0000259" key="6">
    <source>
        <dbReference type="PROSITE" id="PS50863"/>
    </source>
</evidence>
<dbReference type="GO" id="GO:0003677">
    <property type="term" value="F:DNA binding"/>
    <property type="evidence" value="ECO:0007669"/>
    <property type="project" value="UniProtKB-KW"/>
</dbReference>
<dbReference type="InterPro" id="IPR003340">
    <property type="entry name" value="B3_DNA-bd"/>
</dbReference>
<dbReference type="SUPFAM" id="SSF101936">
    <property type="entry name" value="DNA-binding pseudobarrel domain"/>
    <property type="match status" value="1"/>
</dbReference>
<keyword evidence="5" id="KW-0539">Nucleus</keyword>
<organism evidence="7 8">
    <name type="scientific">Durio zibethinus</name>
    <name type="common">Durian</name>
    <dbReference type="NCBI Taxonomy" id="66656"/>
    <lineage>
        <taxon>Eukaryota</taxon>
        <taxon>Viridiplantae</taxon>
        <taxon>Streptophyta</taxon>
        <taxon>Embryophyta</taxon>
        <taxon>Tracheophyta</taxon>
        <taxon>Spermatophyta</taxon>
        <taxon>Magnoliopsida</taxon>
        <taxon>eudicotyledons</taxon>
        <taxon>Gunneridae</taxon>
        <taxon>Pentapetalae</taxon>
        <taxon>rosids</taxon>
        <taxon>malvids</taxon>
        <taxon>Malvales</taxon>
        <taxon>Malvaceae</taxon>
        <taxon>Helicteroideae</taxon>
        <taxon>Durio</taxon>
    </lineage>
</organism>
<protein>
    <submittedName>
        <fullName evidence="8">AP2/ERF and B3 domain-containing protein Os01g0140700</fullName>
    </submittedName>
</protein>
<dbReference type="PROSITE" id="PS50863">
    <property type="entry name" value="B3"/>
    <property type="match status" value="1"/>
</dbReference>
<comment type="subcellular location">
    <subcellularLocation>
        <location evidence="1">Nucleus</location>
    </subcellularLocation>
</comment>
<dbReference type="GO" id="GO:0005634">
    <property type="term" value="C:nucleus"/>
    <property type="evidence" value="ECO:0007669"/>
    <property type="project" value="UniProtKB-SubCell"/>
</dbReference>
<proteinExistence type="predicted"/>
<keyword evidence="4" id="KW-0804">Transcription</keyword>
<feature type="domain" description="TF-B3" evidence="6">
    <location>
        <begin position="4"/>
        <end position="101"/>
    </location>
</feature>
<evidence type="ECO:0000256" key="4">
    <source>
        <dbReference type="ARBA" id="ARBA00023163"/>
    </source>
</evidence>
<accession>A0A6P5Z8P2</accession>
<dbReference type="SMART" id="SM01019">
    <property type="entry name" value="B3"/>
    <property type="match status" value="1"/>
</dbReference>
<keyword evidence="7" id="KW-1185">Reference proteome</keyword>
<evidence type="ECO:0000313" key="8">
    <source>
        <dbReference type="RefSeq" id="XP_022748857.1"/>
    </source>
</evidence>
<evidence type="ECO:0000256" key="1">
    <source>
        <dbReference type="ARBA" id="ARBA00004123"/>
    </source>
</evidence>
<evidence type="ECO:0000313" key="7">
    <source>
        <dbReference type="Proteomes" id="UP000515121"/>
    </source>
</evidence>
<gene>
    <name evidence="8" type="primary">LOC111298403</name>
</gene>
<sequence length="114" mass="12653">MQNFSKVLTTPDVERRLSFPIGSEAALPRSQGCHVMVLQVEDDAGILWNFGCKMQPGVIPKLVLVSGWIQFVRSKGLRNGDIVNLSKEEGAHYKIQVKRSDTLSSGQKHVCLCK</sequence>
<dbReference type="AlphaFoldDB" id="A0A6P5Z8P2"/>
<dbReference type="Pfam" id="PF02362">
    <property type="entry name" value="B3"/>
    <property type="match status" value="1"/>
</dbReference>
<keyword evidence="2" id="KW-0805">Transcription regulation</keyword>
<dbReference type="Proteomes" id="UP000515121">
    <property type="component" value="Unplaced"/>
</dbReference>
<dbReference type="Gene3D" id="2.40.330.10">
    <property type="entry name" value="DNA-binding pseudobarrel domain"/>
    <property type="match status" value="1"/>
</dbReference>
<evidence type="ECO:0000256" key="5">
    <source>
        <dbReference type="ARBA" id="ARBA00023242"/>
    </source>
</evidence>
<dbReference type="RefSeq" id="XP_022748857.1">
    <property type="nucleotide sequence ID" value="XM_022893122.1"/>
</dbReference>
<dbReference type="CDD" id="cd10017">
    <property type="entry name" value="B3_DNA"/>
    <property type="match status" value="1"/>
</dbReference>
<reference evidence="8" key="1">
    <citation type="submission" date="2025-08" db="UniProtKB">
        <authorList>
            <consortium name="RefSeq"/>
        </authorList>
    </citation>
    <scope>IDENTIFICATION</scope>
    <source>
        <tissue evidence="8">Fruit stalk</tissue>
    </source>
</reference>